<accession>A0ABV0YZB0</accession>
<gene>
    <name evidence="1" type="ORF">AMECASPLE_010640</name>
</gene>
<evidence type="ECO:0008006" key="3">
    <source>
        <dbReference type="Google" id="ProtNLM"/>
    </source>
</evidence>
<reference evidence="1 2" key="1">
    <citation type="submission" date="2021-06" db="EMBL/GenBank/DDBJ databases">
        <authorList>
            <person name="Palmer J.M."/>
        </authorList>
    </citation>
    <scope>NUCLEOTIDE SEQUENCE [LARGE SCALE GENOMIC DNA]</scope>
    <source>
        <strain evidence="1 2">AS_MEX2019</strain>
        <tissue evidence="1">Muscle</tissue>
    </source>
</reference>
<comment type="caution">
    <text evidence="1">The sequence shown here is derived from an EMBL/GenBank/DDBJ whole genome shotgun (WGS) entry which is preliminary data.</text>
</comment>
<evidence type="ECO:0000313" key="2">
    <source>
        <dbReference type="Proteomes" id="UP001469553"/>
    </source>
</evidence>
<protein>
    <recommendedName>
        <fullName evidence="3">KAT8 regulatory NSL complex subunit 3</fullName>
    </recommendedName>
</protein>
<dbReference type="Proteomes" id="UP001469553">
    <property type="component" value="Unassembled WGS sequence"/>
</dbReference>
<proteinExistence type="predicted"/>
<name>A0ABV0YZB0_9TELE</name>
<dbReference type="EMBL" id="JAHRIP010047645">
    <property type="protein sequence ID" value="MEQ2298969.1"/>
    <property type="molecule type" value="Genomic_DNA"/>
</dbReference>
<sequence>MLGYFSLPVGVSGKPLTVAVGQTVPGAKELSGLLTGQRSGSLSEVSGALSPGSSSFSSSVQPCMVSVSSTPAQVQAPATAQAPSASSLLQGLSFSLQEIVTKASNLPSTATSAGSTQAVCGKSQDAVLSSVGTSGSTLLRAVPVVTVGGVSKTTAIHQLLTNGGLAKLASSLPGLAHITNQTAGGLKAPASITVTLRGAKPSSTASAKQQ</sequence>
<evidence type="ECO:0000313" key="1">
    <source>
        <dbReference type="EMBL" id="MEQ2298969.1"/>
    </source>
</evidence>
<organism evidence="1 2">
    <name type="scientific">Ameca splendens</name>
    <dbReference type="NCBI Taxonomy" id="208324"/>
    <lineage>
        <taxon>Eukaryota</taxon>
        <taxon>Metazoa</taxon>
        <taxon>Chordata</taxon>
        <taxon>Craniata</taxon>
        <taxon>Vertebrata</taxon>
        <taxon>Euteleostomi</taxon>
        <taxon>Actinopterygii</taxon>
        <taxon>Neopterygii</taxon>
        <taxon>Teleostei</taxon>
        <taxon>Neoteleostei</taxon>
        <taxon>Acanthomorphata</taxon>
        <taxon>Ovalentaria</taxon>
        <taxon>Atherinomorphae</taxon>
        <taxon>Cyprinodontiformes</taxon>
        <taxon>Goodeidae</taxon>
        <taxon>Ameca</taxon>
    </lineage>
</organism>
<keyword evidence="2" id="KW-1185">Reference proteome</keyword>